<dbReference type="Pfam" id="PF20926">
    <property type="entry name" value="Htt_N-HEAT_1"/>
    <property type="match status" value="1"/>
</dbReference>
<evidence type="ECO:0000256" key="2">
    <source>
        <dbReference type="ARBA" id="ARBA00004123"/>
    </source>
</evidence>
<dbReference type="InterPro" id="IPR024613">
    <property type="entry name" value="Huntingtin_N_HEAT_rpt-2"/>
</dbReference>
<feature type="region of interest" description="Disordered" evidence="7">
    <location>
        <begin position="424"/>
        <end position="443"/>
    </location>
</feature>
<evidence type="ECO:0000256" key="1">
    <source>
        <dbReference type="ARBA" id="ARBA00002907"/>
    </source>
</evidence>
<dbReference type="InterPro" id="IPR048413">
    <property type="entry name" value="Htt_C-HEAT_rpt"/>
</dbReference>
<keyword evidence="5" id="KW-0963">Cytoplasm</keyword>
<organism evidence="8 9">
    <name type="scientific">Bemisia tabaci</name>
    <name type="common">Sweetpotato whitefly</name>
    <name type="synonym">Aleurodes tabaci</name>
    <dbReference type="NCBI Taxonomy" id="7038"/>
    <lineage>
        <taxon>Eukaryota</taxon>
        <taxon>Metazoa</taxon>
        <taxon>Ecdysozoa</taxon>
        <taxon>Arthropoda</taxon>
        <taxon>Hexapoda</taxon>
        <taxon>Insecta</taxon>
        <taxon>Pterygota</taxon>
        <taxon>Neoptera</taxon>
        <taxon>Paraneoptera</taxon>
        <taxon>Hemiptera</taxon>
        <taxon>Sternorrhyncha</taxon>
        <taxon>Aleyrodoidea</taxon>
        <taxon>Aleyrodidae</taxon>
        <taxon>Aleyrodinae</taxon>
        <taxon>Bemisia</taxon>
    </lineage>
</organism>
<dbReference type="InterPro" id="IPR000091">
    <property type="entry name" value="Huntingtin"/>
</dbReference>
<dbReference type="Gene3D" id="1.25.10.10">
    <property type="entry name" value="Leucine-rich Repeat Variant"/>
    <property type="match status" value="2"/>
</dbReference>
<comment type="similarity">
    <text evidence="4">Belongs to the huntingtin family.</text>
</comment>
<dbReference type="Pfam" id="PF20925">
    <property type="entry name" value="Htt_bridge"/>
    <property type="match status" value="1"/>
</dbReference>
<dbReference type="PANTHER" id="PTHR10170">
    <property type="entry name" value="HUNTINGTON DISEASE PROTEIN"/>
    <property type="match status" value="1"/>
</dbReference>
<dbReference type="Pfam" id="PF20927">
    <property type="entry name" value="Htt_C-HEAT"/>
    <property type="match status" value="3"/>
</dbReference>
<proteinExistence type="inferred from homology"/>
<dbReference type="InterPro" id="IPR048411">
    <property type="entry name" value="Htt_N_HEAT_rpt-1"/>
</dbReference>
<dbReference type="PANTHER" id="PTHR10170:SF10">
    <property type="entry name" value="HUNTINGTIN"/>
    <property type="match status" value="1"/>
</dbReference>
<keyword evidence="9" id="KW-1185">Reference proteome</keyword>
<evidence type="ECO:0000256" key="5">
    <source>
        <dbReference type="ARBA" id="ARBA00022490"/>
    </source>
</evidence>
<reference evidence="8" key="1">
    <citation type="submission" date="2021-12" db="EMBL/GenBank/DDBJ databases">
        <authorList>
            <person name="King R."/>
        </authorList>
    </citation>
    <scope>NUCLEOTIDE SEQUENCE</scope>
</reference>
<evidence type="ECO:0000256" key="6">
    <source>
        <dbReference type="ARBA" id="ARBA00023242"/>
    </source>
</evidence>
<dbReference type="InterPro" id="IPR016024">
    <property type="entry name" value="ARM-type_fold"/>
</dbReference>
<dbReference type="InterPro" id="IPR011989">
    <property type="entry name" value="ARM-like"/>
</dbReference>
<dbReference type="InterPro" id="IPR048412">
    <property type="entry name" value="Htt_bridge"/>
</dbReference>
<dbReference type="InterPro" id="IPR028426">
    <property type="entry name" value="Huntingtin_fam"/>
</dbReference>
<dbReference type="GO" id="GO:0005634">
    <property type="term" value="C:nucleus"/>
    <property type="evidence" value="ECO:0007669"/>
    <property type="project" value="UniProtKB-SubCell"/>
</dbReference>
<accession>A0A9P0AP02</accession>
<dbReference type="GO" id="GO:0005737">
    <property type="term" value="C:cytoplasm"/>
    <property type="evidence" value="ECO:0007669"/>
    <property type="project" value="UniProtKB-SubCell"/>
</dbReference>
<evidence type="ECO:0000313" key="9">
    <source>
        <dbReference type="Proteomes" id="UP001152759"/>
    </source>
</evidence>
<name>A0A9P0AP02_BEMTA</name>
<feature type="compositionally biased region" description="Polar residues" evidence="7">
    <location>
        <begin position="434"/>
        <end position="443"/>
    </location>
</feature>
<comment type="subcellular location">
    <subcellularLocation>
        <location evidence="3">Cytoplasm</location>
    </subcellularLocation>
    <subcellularLocation>
        <location evidence="2">Nucleus</location>
    </subcellularLocation>
</comment>
<feature type="compositionally biased region" description="Basic and acidic residues" evidence="7">
    <location>
        <begin position="1011"/>
        <end position="1021"/>
    </location>
</feature>
<protein>
    <recommendedName>
        <fullName evidence="10">Huntingtin</fullName>
    </recommendedName>
</protein>
<feature type="region of interest" description="Disordered" evidence="7">
    <location>
        <begin position="995"/>
        <end position="1021"/>
    </location>
</feature>
<dbReference type="EMBL" id="OU963869">
    <property type="protein sequence ID" value="CAH0394646.1"/>
    <property type="molecule type" value="Genomic_DNA"/>
</dbReference>
<dbReference type="PRINTS" id="PR00375">
    <property type="entry name" value="HUNTINGTIN"/>
</dbReference>
<evidence type="ECO:0000256" key="4">
    <source>
        <dbReference type="ARBA" id="ARBA00007153"/>
    </source>
</evidence>
<comment type="function">
    <text evidence="1">May play a role in microtubule-mediated transport or vesicle function.</text>
</comment>
<dbReference type="Proteomes" id="UP001152759">
    <property type="component" value="Chromosome 8"/>
</dbReference>
<evidence type="ECO:0000256" key="7">
    <source>
        <dbReference type="SAM" id="MobiDB-lite"/>
    </source>
</evidence>
<dbReference type="SUPFAM" id="SSF48371">
    <property type="entry name" value="ARM repeat"/>
    <property type="match status" value="2"/>
</dbReference>
<evidence type="ECO:0000313" key="8">
    <source>
        <dbReference type="EMBL" id="CAH0394646.1"/>
    </source>
</evidence>
<evidence type="ECO:0008006" key="10">
    <source>
        <dbReference type="Google" id="ProtNLM"/>
    </source>
</evidence>
<keyword evidence="6" id="KW-0539">Nucleus</keyword>
<evidence type="ECO:0000256" key="3">
    <source>
        <dbReference type="ARBA" id="ARBA00004496"/>
    </source>
</evidence>
<dbReference type="Pfam" id="PF12372">
    <property type="entry name" value="Htt_N-HEAT"/>
    <property type="match status" value="1"/>
</dbReference>
<gene>
    <name evidence="8" type="ORF">BEMITA_LOCUS12920</name>
</gene>
<sequence>MSNIEKALSKAVEALKIIHTSQPDESVSRRKEKIASCVAIADALCQSNMKNPSNLDSSKSGNILSNSFEALFQLCDDVDSHVRLVADESLNRIIRSLLDSHCMKVMVELHKEIKKNGKPHSLRAALWRFAELAHNIRPQKGRTYVQNTLPCLIEIARRREEAVLETLASSIPKILAALGIFTTDSDIKMLLRSFFTNLTCEETVIRRTAALSIVDVCLHSRKPSMFLSYVLNALLECVVPVKSNQNPALLLGVLTCVRYLLPHLVSIKAASEPDFLLKPRSSTSFTPNNAIIPVDRFIQIYELCLHYCGHSDSNVVTASLETLHQLLLSEPKELKEVLVSKNMLTKSRIHANNSQFKFSIQRSISLASVATSSVIDESHMSEGDMRHILIPTHFDQDADDPKAYEERSEDTGARLRQWLDASENCASPEPPLTADQSASQQSEYSNIQIGAVKDDTLSEKDCSSLKSGETPKEKEVFYKMESTEETRMESDVAGTCSPSKSCDLSVTHSEAPQVWDIGSVIDGNPPLNCCVRRLITGFLLTEQSGVVKVRVSTKALALNCLTQALRLEPSVGLLNIDNTGVQTPEGFTSILDVVLSYSSHSDQQLRGLMRVLIGNFIFAALRVGKSDYSSWLQQHEGSCNVSLEALMKLLIQGLGDESSVCTRLSLGGVSSCLNSVILTNDKVSLEVLYALLKVATNPYWLVKVKLLETISTLPFINIKFLTGNLDFQNSIVHNIILSCLGDNDSRVRKSAAECLSNIVQYLYTPIDHSYEHEIIVSSKTCEEQVCEIFNYNPNAVTEKLKRTMNSNQRINQHHKYHLSIDAALSRILELLSKKLLDFSSKYIVLGSCEALCLLSSKYPCYVYRKAWQCMPVSYNAHEQSALSISLFSNVLSLLNSSAVCLDLEAQNWLCILGGNLFVGLADAFTKSNLPSSPKLSQTRYLWSFFQDKRFESLAETLLLYLIRLTNVFMNILNEPQPNQNITAPALRALAPPTISPMKRKNRSLSPTKSLSDSDKKEEKNKSYGNYSHLSRFSKLQDMLKATYSNIKVTLSPEPGEKFFNLLETNLNVLSKILNFMTLEESGRIADELLFCLKFTFPLKPTETVKCVLSLLQSIFSTNQLARYSSENQKTSKMSQEKEGNDPSLYSLYNHCFQTPFQKFSDYIEICAKDVSFSSELNDRSTGVNNSNELVRDRRSSSFILKSPEKSTNTAVLTSYIKLSESMIITALNQCIVTSNVELQGTVIAFMTELVFVGVNYWLLDSNQFFIKFVLTLFEYLEAGQIRNPKFLVPKVFNFLVHLSNDKNHSKPVMCIPKVIQLCDGLIASGQRPEELCIPALFPIVEHVFLIKTSQILTTEELKELKTQREVLFAMLLRLIYYQEALHLLSLIITHDQDGAWSQRSQLIFDTLSRVLPSNQLKIDSIEELGTFLNLLSSLSPSIFSSPGSILKILFSTYLQNQNSDETERWIAVVLSMLLLLISTSKESDVLPKIEELELCCLPLEDLEDSSQTSDPLNVTASSQFQAPPNKVLARYLLRIIALSSTKLHTLVFNSSCDSNGLYLSQLTSCLLLTYISIFQSGSFVETVEGITEIFHDLCEGKSIQSLTRVFSDLSIQYPALNLQWFYLLSILNLTDDKFWLNATSSTAFDMSSVLSSNITLSCNVRISKLGLLLLYCDHLSENIGKNLDKLEQLLDNHLHTLITMFNEPPVKNLTSVLCQNYEANSLLLDKLKQLSETHHSPVFINRLVKCLESSHPDLSGKVILFVTPNFLQNQSFSSARQIASLSCRKIEYLLTRPKEEVQGLIPEDTLVSYRKELFNSPKLLRRHPNLFSLMNKLTNHCYELPPLEGGQNKPLDIDSLRNVSVDKAWLNAQVRLRCCRIDCSPVESASLLKHLQFDDILEILRCQQFNNSILQHCFEVSEKSSVNVQEETNSDIEVACSVSPLYLAARKVLLSHVHHLKSFLPRVQQVYKPLGRAQSMKEEKYSEQMDNLFASSEFYELLYQLIPAVIKYFESIRLLPELLEEDAVEDFLRFAVLCMEVLHWTLSGKQLAYSLPSCLQMVLHCNCLVFKLEAVQNIVSDIHICSVSSTLMRSVEHLINESLELLSNAGLERLIVEPDSAPIAHACYQMSSLINWLQKFTDIQSISAFIYCPLKDLIIAVSRLKVVNSYLRVSPDAWKHSGWYDDLKSISEIPALPLFCLQDIDILNQLVYRVSLLGWRNRQQFEETWMLILTVLNTPLEVDAPPEEIMAVVQTISIGVTAVTSLLIGTLRLPNPGNISDSQIIHSSRYNLDFLSTQDWGQKLIEVNKLLAEKINDVHSSLKFTVQLRQFSCLINAERICSHKRYGYNQVSVHFLRTSVRGGDASEETNLENEKHNKLCIELENALQKSGLDLSSCLQFLIDLYAQWMSQKRHLPLLYEVIRSIVIISDLFRDHAHFQWMLGASLLFHKMHLVEDDILSQYLIVAVCKSAAVLQNVEPNIFSKVIKILDSGLKSSFLPSRVAALHSLLYLLESYVMLDYGSEETNTTQPSEAVKFESKSIFYDLKNILDDEKESDSMDGDLKSSVEILLPSKYYAENSQAVLHIAIDFVEKNLNVQLMGQYNEEFQLCTISIGLYLIEKVKLDEVNQSLCQTIIHVLLELCKISSNLKHYSVYQAIIQGFERLILTQKYKNIHSQIMRLAIDRFSHSDTLSSIIALQLFMSCFYTQKLSMSENGDSPTNGSDPEMLISKRENISTFFERIKVSSSLEVEVICSVLPKILTDFFPASDLLSKVIGEFLSPYQPHPHCIANIVFKVFEKACEEDQLPLIQDWIVTSLTSLTRGLSIAMATWCLTCFFISASVNPCLRALFPHVQSRIGRFEYEDRKLLCISASHFYHSLASDELKSTFLKTFQNSELKTSQNSLTNPFSSIVQCLQ</sequence>